<feature type="chain" id="PRO_5047226510" description="Outer membrane protein beta-barrel domain-containing protein" evidence="1">
    <location>
        <begin position="20"/>
        <end position="179"/>
    </location>
</feature>
<dbReference type="Proteomes" id="UP001596997">
    <property type="component" value="Unassembled WGS sequence"/>
</dbReference>
<proteinExistence type="predicted"/>
<evidence type="ECO:0000313" key="2">
    <source>
        <dbReference type="EMBL" id="MFD0964200.1"/>
    </source>
</evidence>
<feature type="signal peptide" evidence="1">
    <location>
        <begin position="1"/>
        <end position="19"/>
    </location>
</feature>
<organism evidence="2 3">
    <name type="scientific">Pseudofulvibacter geojedonensis</name>
    <dbReference type="NCBI Taxonomy" id="1123758"/>
    <lineage>
        <taxon>Bacteria</taxon>
        <taxon>Pseudomonadati</taxon>
        <taxon>Bacteroidota</taxon>
        <taxon>Flavobacteriia</taxon>
        <taxon>Flavobacteriales</taxon>
        <taxon>Flavobacteriaceae</taxon>
        <taxon>Pseudofulvibacter</taxon>
    </lineage>
</organism>
<evidence type="ECO:0008006" key="4">
    <source>
        <dbReference type="Google" id="ProtNLM"/>
    </source>
</evidence>
<keyword evidence="3" id="KW-1185">Reference proteome</keyword>
<name>A0ABW3I320_9FLAO</name>
<gene>
    <name evidence="2" type="ORF">ACFQ1O_09305</name>
</gene>
<dbReference type="EMBL" id="JBHTJM010000008">
    <property type="protein sequence ID" value="MFD0964200.1"/>
    <property type="molecule type" value="Genomic_DNA"/>
</dbReference>
<reference evidence="3" key="1">
    <citation type="journal article" date="2019" name="Int. J. Syst. Evol. Microbiol.">
        <title>The Global Catalogue of Microorganisms (GCM) 10K type strain sequencing project: providing services to taxonomists for standard genome sequencing and annotation.</title>
        <authorList>
            <consortium name="The Broad Institute Genomics Platform"/>
            <consortium name="The Broad Institute Genome Sequencing Center for Infectious Disease"/>
            <person name="Wu L."/>
            <person name="Ma J."/>
        </authorList>
    </citation>
    <scope>NUCLEOTIDE SEQUENCE [LARGE SCALE GENOMIC DNA]</scope>
    <source>
        <strain evidence="3">CCUG 62114</strain>
    </source>
</reference>
<sequence length="179" mass="18995">MKKLLLSALAICAFSFSNAQEDDKSTGGQTDQGSWLIEANTGFGSGHSADTGIRFTSRDGESVYNFGLEGGYFVMDNLAVKAGLGYGGSSVEGALSRFSYKVGAKYYIMGMIPVSADLNGASIEDADENPMYLGLGAGYAWFVGNNVSIEPGLRYNATMNDKADAEGNLQFNIGFALHF</sequence>
<dbReference type="SUPFAM" id="SSF56925">
    <property type="entry name" value="OMPA-like"/>
    <property type="match status" value="1"/>
</dbReference>
<dbReference type="InterPro" id="IPR011250">
    <property type="entry name" value="OMP/PagP_B-barrel"/>
</dbReference>
<comment type="caution">
    <text evidence="2">The sequence shown here is derived from an EMBL/GenBank/DDBJ whole genome shotgun (WGS) entry which is preliminary data.</text>
</comment>
<protein>
    <recommendedName>
        <fullName evidence="4">Outer membrane protein beta-barrel domain-containing protein</fullName>
    </recommendedName>
</protein>
<accession>A0ABW3I320</accession>
<dbReference type="Gene3D" id="2.40.160.20">
    <property type="match status" value="1"/>
</dbReference>
<keyword evidence="1" id="KW-0732">Signal</keyword>
<dbReference type="RefSeq" id="WP_377715684.1">
    <property type="nucleotide sequence ID" value="NZ_JBHTJM010000008.1"/>
</dbReference>
<evidence type="ECO:0000313" key="3">
    <source>
        <dbReference type="Proteomes" id="UP001596997"/>
    </source>
</evidence>
<evidence type="ECO:0000256" key="1">
    <source>
        <dbReference type="SAM" id="SignalP"/>
    </source>
</evidence>